<dbReference type="SMART" id="SM00005">
    <property type="entry name" value="DEATH"/>
    <property type="match status" value="1"/>
</dbReference>
<feature type="compositionally biased region" description="Basic and acidic residues" evidence="1">
    <location>
        <begin position="358"/>
        <end position="370"/>
    </location>
</feature>
<dbReference type="PROSITE" id="PS50017">
    <property type="entry name" value="DEATH_DOMAIN"/>
    <property type="match status" value="1"/>
</dbReference>
<dbReference type="CDD" id="cd01670">
    <property type="entry name" value="Death"/>
    <property type="match status" value="1"/>
</dbReference>
<dbReference type="GO" id="GO:0005123">
    <property type="term" value="F:death receptor binding"/>
    <property type="evidence" value="ECO:0000318"/>
    <property type="project" value="GO_Central"/>
</dbReference>
<feature type="compositionally biased region" description="Basic and acidic residues" evidence="1">
    <location>
        <begin position="466"/>
        <end position="477"/>
    </location>
</feature>
<feature type="compositionally biased region" description="Polar residues" evidence="1">
    <location>
        <begin position="204"/>
        <end position="236"/>
    </location>
</feature>
<dbReference type="GeneID" id="118407235"/>
<feature type="domain" description="Death" evidence="2">
    <location>
        <begin position="17"/>
        <end position="101"/>
    </location>
</feature>
<feature type="region of interest" description="Disordered" evidence="1">
    <location>
        <begin position="858"/>
        <end position="889"/>
    </location>
</feature>
<sequence>MPSQVPRGRNYSTKDDLDRAFDIVESEVQTSWKILAMELGQTLDEILVFERQSWKVPDQCRKSLDWWRLMAGPKGATVPNLVRALRNCRLDWVADKIEGKSPIRVPEKETITLEPERITSVTEESHSQPIQPTKANLDGVRYLKEAPKPKLAISIPTHDTSPRPVQKFEQQGDEHSTTFIIVKKKSKIRKEKKRSKSEPRKSRVTISTSGETSPFEQHSQVTTHFTPLQRSETIHSSAPMRSYTNTAPQKMFSGQLQTRPSKKSPETSTRRTQSRRSETYSSSAPTRDYSSTAPQNNVIPNQETSRPREEPPRVTKAYTPLQRSETIHSSAPSRSNTSTAPPQLPIAPPRTKQTRHSRFLEHRGRPRERKVDGIKNYKRISTQPRRKPVEEITDWTKVTVHPPEKKNQRRKEIPRSQSSIVRIVPSTPLSTEEGDFLYWERPSHERGPVIPVLLKPQSSYQDDSSVEQKEEISEIHRSPKSIQQNGGAEATTTKQTKARETTPPVPPRRKRRKSNRRASPMYLNNEYDSSDEYTRRPDEYTRRRSYRGIVLDRETDRVDEDPLQVRTSTRMRRARSLPEVSVARDVEEENRQNLNTEAVQESHRYDNLLLVGGTRRMLGQQRRTQPEMYEDQTIDNKLNVNQEQLREERFAESRHSDGDIIQETRDEYSSSPLQLHYADILKEELIIYYPLDEFETDSNYSASLNGETAWATEDTAFVAPSEEPVFHTADILREEMVVYVPEEELVENEEVQRSPNSRYDNGIPHINAGHVFEEYIHNHTRSEESLDRLTGSYVSSVNVGNESEPRASHRGPLETDYVKMSRKNSRESASDETQNAAGTHVGLFTDYVKMSRKNSRESMNDETQDAAGTQVGFFTRVPRKDREGGNAESDDVFEEARFRRLGLQKKAASVNREDSLRKKTVSFSEQPIVIPSDDNQESEVAEYYVDAMLW</sequence>
<feature type="compositionally biased region" description="Polar residues" evidence="1">
    <location>
        <begin position="321"/>
        <end position="341"/>
    </location>
</feature>
<protein>
    <submittedName>
        <fullName evidence="4">Uncharacterized protein LOC118407235</fullName>
    </submittedName>
</protein>
<dbReference type="InterPro" id="IPR011029">
    <property type="entry name" value="DEATH-like_dom_sf"/>
</dbReference>
<feature type="region of interest" description="Disordered" evidence="1">
    <location>
        <begin position="153"/>
        <end position="370"/>
    </location>
</feature>
<dbReference type="GO" id="GO:0089720">
    <property type="term" value="F:caspase binding"/>
    <property type="evidence" value="ECO:0000318"/>
    <property type="project" value="GO_Central"/>
</dbReference>
<dbReference type="Gene3D" id="1.10.533.10">
    <property type="entry name" value="Death Domain, Fas"/>
    <property type="match status" value="1"/>
</dbReference>
<organism evidence="3 4">
    <name type="scientific">Branchiostoma floridae</name>
    <name type="common">Florida lancelet</name>
    <name type="synonym">Amphioxus</name>
    <dbReference type="NCBI Taxonomy" id="7739"/>
    <lineage>
        <taxon>Eukaryota</taxon>
        <taxon>Metazoa</taxon>
        <taxon>Chordata</taxon>
        <taxon>Cephalochordata</taxon>
        <taxon>Leptocardii</taxon>
        <taxon>Amphioxiformes</taxon>
        <taxon>Branchiostomatidae</taxon>
        <taxon>Branchiostoma</taxon>
    </lineage>
</organism>
<dbReference type="GO" id="GO:0031265">
    <property type="term" value="C:CD95 death-inducing signaling complex"/>
    <property type="evidence" value="ECO:0000318"/>
    <property type="project" value="GO_Central"/>
</dbReference>
<dbReference type="KEGG" id="bfo:118407235"/>
<feature type="region of interest" description="Disordered" evidence="1">
    <location>
        <begin position="455"/>
        <end position="539"/>
    </location>
</feature>
<dbReference type="PANTHER" id="PTHR15077">
    <property type="entry name" value="FAS-ASSOCIATING DEATH DOMAIN-CONTAINING PROTEIN FADD"/>
    <property type="match status" value="1"/>
</dbReference>
<dbReference type="InterPro" id="IPR016729">
    <property type="entry name" value="FADD"/>
</dbReference>
<keyword evidence="3" id="KW-1185">Reference proteome</keyword>
<proteinExistence type="predicted"/>
<reference evidence="3" key="1">
    <citation type="journal article" date="2020" name="Nat. Ecol. Evol.">
        <title>Deeply conserved synteny resolves early events in vertebrate evolution.</title>
        <authorList>
            <person name="Simakov O."/>
            <person name="Marletaz F."/>
            <person name="Yue J.X."/>
            <person name="O'Connell B."/>
            <person name="Jenkins J."/>
            <person name="Brandt A."/>
            <person name="Calef R."/>
            <person name="Tung C.H."/>
            <person name="Huang T.K."/>
            <person name="Schmutz J."/>
            <person name="Satoh N."/>
            <person name="Yu J.K."/>
            <person name="Putnam N.H."/>
            <person name="Green R.E."/>
            <person name="Rokhsar D.S."/>
        </authorList>
    </citation>
    <scope>NUCLEOTIDE SEQUENCE [LARGE SCALE GENOMIC DNA]</scope>
    <source>
        <strain evidence="3">S238N-H82</strain>
    </source>
</reference>
<dbReference type="AlphaFoldDB" id="A0A9J7HPR3"/>
<evidence type="ECO:0000256" key="1">
    <source>
        <dbReference type="SAM" id="MobiDB-lite"/>
    </source>
</evidence>
<feature type="compositionally biased region" description="Polar residues" evidence="1">
    <location>
        <begin position="284"/>
        <end position="304"/>
    </location>
</feature>
<evidence type="ECO:0000313" key="4">
    <source>
        <dbReference type="RefSeq" id="XP_035663579.1"/>
    </source>
</evidence>
<reference evidence="4" key="2">
    <citation type="submission" date="2025-08" db="UniProtKB">
        <authorList>
            <consortium name="RefSeq"/>
        </authorList>
    </citation>
    <scope>IDENTIFICATION</scope>
    <source>
        <strain evidence="4">S238N-H82</strain>
        <tissue evidence="4">Testes</tissue>
    </source>
</reference>
<accession>A0A9J7HPR3</accession>
<feature type="compositionally biased region" description="Basic residues" evidence="1">
    <location>
        <begin position="182"/>
        <end position="195"/>
    </location>
</feature>
<dbReference type="Proteomes" id="UP000001554">
    <property type="component" value="Chromosome 19"/>
</dbReference>
<evidence type="ECO:0000259" key="2">
    <source>
        <dbReference type="PROSITE" id="PS50017"/>
    </source>
</evidence>
<feature type="compositionally biased region" description="Basic residues" evidence="1">
    <location>
        <begin position="507"/>
        <end position="516"/>
    </location>
</feature>
<dbReference type="SUPFAM" id="SSF47986">
    <property type="entry name" value="DEATH domain"/>
    <property type="match status" value="1"/>
</dbReference>
<evidence type="ECO:0000313" key="3">
    <source>
        <dbReference type="Proteomes" id="UP000001554"/>
    </source>
</evidence>
<dbReference type="RefSeq" id="XP_035663579.1">
    <property type="nucleotide sequence ID" value="XM_035807686.1"/>
</dbReference>
<dbReference type="GO" id="GO:0045089">
    <property type="term" value="P:positive regulation of innate immune response"/>
    <property type="evidence" value="ECO:0000318"/>
    <property type="project" value="GO_Central"/>
</dbReference>
<feature type="compositionally biased region" description="Polar residues" evidence="1">
    <location>
        <begin position="242"/>
        <end position="259"/>
    </location>
</feature>
<gene>
    <name evidence="4" type="primary">LOC118407235</name>
</gene>
<name>A0A9J7HPR3_BRAFL</name>
<dbReference type="Pfam" id="PF00531">
    <property type="entry name" value="Death"/>
    <property type="match status" value="1"/>
</dbReference>
<dbReference type="PANTHER" id="PTHR15077:SF10">
    <property type="entry name" value="FAS-ASSOCIATED DEATH DOMAIN PROTEIN"/>
    <property type="match status" value="1"/>
</dbReference>
<dbReference type="GO" id="GO:0097191">
    <property type="term" value="P:extrinsic apoptotic signaling pathway"/>
    <property type="evidence" value="ECO:0000318"/>
    <property type="project" value="GO_Central"/>
</dbReference>
<dbReference type="InterPro" id="IPR000488">
    <property type="entry name" value="Death_dom"/>
</dbReference>
<dbReference type="OrthoDB" id="100767at2759"/>